<dbReference type="CDD" id="cd06261">
    <property type="entry name" value="TM_PBP2"/>
    <property type="match status" value="1"/>
</dbReference>
<dbReference type="InterPro" id="IPR000515">
    <property type="entry name" value="MetI-like"/>
</dbReference>
<keyword evidence="6 7" id="KW-0472">Membrane</keyword>
<protein>
    <submittedName>
        <fullName evidence="9">ABC transporter permease</fullName>
    </submittedName>
</protein>
<evidence type="ECO:0000256" key="1">
    <source>
        <dbReference type="ARBA" id="ARBA00004651"/>
    </source>
</evidence>
<dbReference type="InterPro" id="IPR035906">
    <property type="entry name" value="MetI-like_sf"/>
</dbReference>
<name>A0A5C8PCE4_9HYPH</name>
<dbReference type="OrthoDB" id="7834831at2"/>
<dbReference type="Gene3D" id="1.10.3720.10">
    <property type="entry name" value="MetI-like"/>
    <property type="match status" value="1"/>
</dbReference>
<evidence type="ECO:0000256" key="7">
    <source>
        <dbReference type="RuleBase" id="RU363032"/>
    </source>
</evidence>
<dbReference type="Pfam" id="PF19300">
    <property type="entry name" value="BPD_transp_1_N"/>
    <property type="match status" value="1"/>
</dbReference>
<keyword evidence="3" id="KW-1003">Cell membrane</keyword>
<dbReference type="AlphaFoldDB" id="A0A5C8PCE4"/>
<dbReference type="Proteomes" id="UP000321638">
    <property type="component" value="Unassembled WGS sequence"/>
</dbReference>
<sequence length="316" mass="33905">MTRYLVGRIAEMLVVLLLMSAVVFALIGLMPGDPVDLMISGDPKMTTEDAARLRALYGLDRPIWDRYLSWLGAALGGDLGYSRSFTQPVLEVLLPRLGDTLLLMGLALLISAAIALPAGMFAARRPRSAADYGVNLLCFAGISVPPFWLALLLIILFAVLLGWLPASGVGDGVLERARHLVMPLAVLVLTNVGHYTRFVRAATIEVLRQDHIRTARAKGLSERDVIRRHALRGALAPTLTVLALSFGGLFSGALITETMFARPGMGKSIYDAIMGNDYNLALVGLLLATAATLVGSLLADLGYAWLDPRVRLGTGT</sequence>
<evidence type="ECO:0000256" key="4">
    <source>
        <dbReference type="ARBA" id="ARBA00022692"/>
    </source>
</evidence>
<feature type="transmembrane region" description="Helical" evidence="7">
    <location>
        <begin position="280"/>
        <end position="306"/>
    </location>
</feature>
<reference evidence="9 10" key="1">
    <citation type="submission" date="2019-06" db="EMBL/GenBank/DDBJ databases">
        <title>New taxonomy in bacterial strain CC-CFT640, isolated from vineyard.</title>
        <authorList>
            <person name="Lin S.-Y."/>
            <person name="Tsai C.-F."/>
            <person name="Young C.-C."/>
        </authorList>
    </citation>
    <scope>NUCLEOTIDE SEQUENCE [LARGE SCALE GENOMIC DNA]</scope>
    <source>
        <strain evidence="9 10">CC-CFT640</strain>
    </source>
</reference>
<dbReference type="GO" id="GO:0005886">
    <property type="term" value="C:plasma membrane"/>
    <property type="evidence" value="ECO:0007669"/>
    <property type="project" value="UniProtKB-SubCell"/>
</dbReference>
<feature type="transmembrane region" description="Helical" evidence="7">
    <location>
        <begin position="180"/>
        <end position="199"/>
    </location>
</feature>
<dbReference type="PANTHER" id="PTHR43163">
    <property type="entry name" value="DIPEPTIDE TRANSPORT SYSTEM PERMEASE PROTEIN DPPB-RELATED"/>
    <property type="match status" value="1"/>
</dbReference>
<comment type="subcellular location">
    <subcellularLocation>
        <location evidence="1 7">Cell membrane</location>
        <topology evidence="1 7">Multi-pass membrane protein</topology>
    </subcellularLocation>
</comment>
<dbReference type="PROSITE" id="PS50928">
    <property type="entry name" value="ABC_TM1"/>
    <property type="match status" value="1"/>
</dbReference>
<evidence type="ECO:0000259" key="8">
    <source>
        <dbReference type="PROSITE" id="PS50928"/>
    </source>
</evidence>
<feature type="domain" description="ABC transmembrane type-1" evidence="8">
    <location>
        <begin position="97"/>
        <end position="299"/>
    </location>
</feature>
<keyword evidence="10" id="KW-1185">Reference proteome</keyword>
<feature type="transmembrane region" description="Helical" evidence="7">
    <location>
        <begin position="233"/>
        <end position="255"/>
    </location>
</feature>
<dbReference type="RefSeq" id="WP_147850859.1">
    <property type="nucleotide sequence ID" value="NZ_VDUZ01000046.1"/>
</dbReference>
<feature type="transmembrane region" description="Helical" evidence="7">
    <location>
        <begin position="12"/>
        <end position="30"/>
    </location>
</feature>
<evidence type="ECO:0000256" key="2">
    <source>
        <dbReference type="ARBA" id="ARBA00022448"/>
    </source>
</evidence>
<proteinExistence type="inferred from homology"/>
<dbReference type="SUPFAM" id="SSF161098">
    <property type="entry name" value="MetI-like"/>
    <property type="match status" value="1"/>
</dbReference>
<keyword evidence="2 7" id="KW-0813">Transport</keyword>
<evidence type="ECO:0000313" key="10">
    <source>
        <dbReference type="Proteomes" id="UP000321638"/>
    </source>
</evidence>
<comment type="similarity">
    <text evidence="7">Belongs to the binding-protein-dependent transport system permease family.</text>
</comment>
<comment type="caution">
    <text evidence="9">The sequence shown here is derived from an EMBL/GenBank/DDBJ whole genome shotgun (WGS) entry which is preliminary data.</text>
</comment>
<keyword evidence="4 7" id="KW-0812">Transmembrane</keyword>
<dbReference type="Pfam" id="PF00528">
    <property type="entry name" value="BPD_transp_1"/>
    <property type="match status" value="1"/>
</dbReference>
<dbReference type="GO" id="GO:0055085">
    <property type="term" value="P:transmembrane transport"/>
    <property type="evidence" value="ECO:0007669"/>
    <property type="project" value="InterPro"/>
</dbReference>
<evidence type="ECO:0000313" key="9">
    <source>
        <dbReference type="EMBL" id="TXL71237.1"/>
    </source>
</evidence>
<feature type="transmembrane region" description="Helical" evidence="7">
    <location>
        <begin position="101"/>
        <end position="122"/>
    </location>
</feature>
<evidence type="ECO:0000256" key="3">
    <source>
        <dbReference type="ARBA" id="ARBA00022475"/>
    </source>
</evidence>
<dbReference type="PANTHER" id="PTHR43163:SF6">
    <property type="entry name" value="DIPEPTIDE TRANSPORT SYSTEM PERMEASE PROTEIN DPPB-RELATED"/>
    <property type="match status" value="1"/>
</dbReference>
<evidence type="ECO:0000256" key="6">
    <source>
        <dbReference type="ARBA" id="ARBA00023136"/>
    </source>
</evidence>
<organism evidence="9 10">
    <name type="scientific">Vineibacter terrae</name>
    <dbReference type="NCBI Taxonomy" id="2586908"/>
    <lineage>
        <taxon>Bacteria</taxon>
        <taxon>Pseudomonadati</taxon>
        <taxon>Pseudomonadota</taxon>
        <taxon>Alphaproteobacteria</taxon>
        <taxon>Hyphomicrobiales</taxon>
        <taxon>Vineibacter</taxon>
    </lineage>
</organism>
<gene>
    <name evidence="9" type="ORF">FHP25_30905</name>
</gene>
<dbReference type="InterPro" id="IPR045621">
    <property type="entry name" value="BPD_transp_1_N"/>
</dbReference>
<evidence type="ECO:0000256" key="5">
    <source>
        <dbReference type="ARBA" id="ARBA00022989"/>
    </source>
</evidence>
<feature type="transmembrane region" description="Helical" evidence="7">
    <location>
        <begin position="134"/>
        <end position="160"/>
    </location>
</feature>
<accession>A0A5C8PCE4</accession>
<keyword evidence="5 7" id="KW-1133">Transmembrane helix</keyword>
<dbReference type="EMBL" id="VDUZ01000046">
    <property type="protein sequence ID" value="TXL71237.1"/>
    <property type="molecule type" value="Genomic_DNA"/>
</dbReference>